<accession>A0ABV8HXA9</accession>
<dbReference type="Gene3D" id="3.40.50.720">
    <property type="entry name" value="NAD(P)-binding Rossmann-like Domain"/>
    <property type="match status" value="1"/>
</dbReference>
<dbReference type="PANTHER" id="PTHR43249">
    <property type="entry name" value="UDP-N-ACETYL-2-AMINO-2-DEOXY-D-GLUCURONATE OXIDASE"/>
    <property type="match status" value="1"/>
</dbReference>
<dbReference type="SUPFAM" id="SSF55347">
    <property type="entry name" value="Glyceraldehyde-3-phosphate dehydrogenase-like, C-terminal domain"/>
    <property type="match status" value="1"/>
</dbReference>
<dbReference type="Pfam" id="PF01408">
    <property type="entry name" value="GFO_IDH_MocA"/>
    <property type="match status" value="1"/>
</dbReference>
<organism evidence="4 5">
    <name type="scientific">Streptomyces polygonati</name>
    <dbReference type="NCBI Taxonomy" id="1617087"/>
    <lineage>
        <taxon>Bacteria</taxon>
        <taxon>Bacillati</taxon>
        <taxon>Actinomycetota</taxon>
        <taxon>Actinomycetes</taxon>
        <taxon>Kitasatosporales</taxon>
        <taxon>Streptomycetaceae</taxon>
        <taxon>Streptomyces</taxon>
    </lineage>
</organism>
<comment type="caution">
    <text evidence="4">The sequence shown here is derived from an EMBL/GenBank/DDBJ whole genome shotgun (WGS) entry which is preliminary data.</text>
</comment>
<name>A0ABV8HXA9_9ACTN</name>
<reference evidence="5" key="1">
    <citation type="journal article" date="2019" name="Int. J. Syst. Evol. Microbiol.">
        <title>The Global Catalogue of Microorganisms (GCM) 10K type strain sequencing project: providing services to taxonomists for standard genome sequencing and annotation.</title>
        <authorList>
            <consortium name="The Broad Institute Genomics Platform"/>
            <consortium name="The Broad Institute Genome Sequencing Center for Infectious Disease"/>
            <person name="Wu L."/>
            <person name="Ma J."/>
        </authorList>
    </citation>
    <scope>NUCLEOTIDE SEQUENCE [LARGE SCALE GENOMIC DNA]</scope>
    <source>
        <strain evidence="5">CGMCC 4.7237</strain>
    </source>
</reference>
<evidence type="ECO:0000259" key="3">
    <source>
        <dbReference type="Pfam" id="PF22725"/>
    </source>
</evidence>
<dbReference type="Proteomes" id="UP001595765">
    <property type="component" value="Unassembled WGS sequence"/>
</dbReference>
<dbReference type="PANTHER" id="PTHR43249:SF1">
    <property type="entry name" value="D-GLUCOSIDE 3-DEHYDROGENASE"/>
    <property type="match status" value="1"/>
</dbReference>
<evidence type="ECO:0000313" key="5">
    <source>
        <dbReference type="Proteomes" id="UP001595765"/>
    </source>
</evidence>
<dbReference type="Gene3D" id="3.30.360.10">
    <property type="entry name" value="Dihydrodipicolinate Reductase, domain 2"/>
    <property type="match status" value="1"/>
</dbReference>
<sequence>MPGRTFRVAVVGTGNIAAVHAQNLAGLADRAELVAAADIDRERLDAFCDRWNVSGRYHDLETLLAVARPDLVHLCTPPGLHKQQALTCLRAGVHVLCEKPPALSLAELDEIGAAQTARGASFATVFQHRFGSGAARLRSVMASGALGRPLVAVCHTLWHRPDDYFAVPWRGKWEIEGGGPTMGHGIHQFDLLLSVLGEWREISAVAARLVRPTATEDVSCALATFVDGTVATIVNSLLSPRETSYLRFDFERATVEVEHLYGYGDDDWRIHPAPGHEDAVTTAWRAGPSGRSSGHAAQFAAVLDALEVGSPLPVTLPQSRATLEFVAATYASAFERRPVRRGEIGAGSPFYRRMQGGGPPWTPALTAARPQETTL</sequence>
<dbReference type="Pfam" id="PF22725">
    <property type="entry name" value="GFO_IDH_MocA_C3"/>
    <property type="match status" value="1"/>
</dbReference>
<proteinExistence type="predicted"/>
<evidence type="ECO:0000259" key="2">
    <source>
        <dbReference type="Pfam" id="PF01408"/>
    </source>
</evidence>
<dbReference type="InterPro" id="IPR055170">
    <property type="entry name" value="GFO_IDH_MocA-like_dom"/>
</dbReference>
<dbReference type="InterPro" id="IPR052515">
    <property type="entry name" value="Gfo/Idh/MocA_Oxidoreductase"/>
</dbReference>
<keyword evidence="5" id="KW-1185">Reference proteome</keyword>
<protein>
    <submittedName>
        <fullName evidence="4">Gfo/Idh/MocA family protein</fullName>
    </submittedName>
</protein>
<feature type="region of interest" description="Disordered" evidence="1">
    <location>
        <begin position="350"/>
        <end position="375"/>
    </location>
</feature>
<feature type="domain" description="GFO/IDH/MocA-like oxidoreductase" evidence="3">
    <location>
        <begin position="136"/>
        <end position="251"/>
    </location>
</feature>
<dbReference type="InterPro" id="IPR000683">
    <property type="entry name" value="Gfo/Idh/MocA-like_OxRdtase_N"/>
</dbReference>
<evidence type="ECO:0000313" key="4">
    <source>
        <dbReference type="EMBL" id="MFC4036603.1"/>
    </source>
</evidence>
<evidence type="ECO:0000256" key="1">
    <source>
        <dbReference type="SAM" id="MobiDB-lite"/>
    </source>
</evidence>
<feature type="domain" description="Gfo/Idh/MocA-like oxidoreductase N-terminal" evidence="2">
    <location>
        <begin position="6"/>
        <end position="120"/>
    </location>
</feature>
<dbReference type="SUPFAM" id="SSF51735">
    <property type="entry name" value="NAD(P)-binding Rossmann-fold domains"/>
    <property type="match status" value="1"/>
</dbReference>
<dbReference type="RefSeq" id="WP_386438599.1">
    <property type="nucleotide sequence ID" value="NZ_JBHSBB010000052.1"/>
</dbReference>
<dbReference type="EMBL" id="JBHSBB010000052">
    <property type="protein sequence ID" value="MFC4036603.1"/>
    <property type="molecule type" value="Genomic_DNA"/>
</dbReference>
<dbReference type="InterPro" id="IPR036291">
    <property type="entry name" value="NAD(P)-bd_dom_sf"/>
</dbReference>
<gene>
    <name evidence="4" type="ORF">ACFO3J_34965</name>
</gene>